<evidence type="ECO:0000313" key="3">
    <source>
        <dbReference type="Proteomes" id="UP000431092"/>
    </source>
</evidence>
<sequence length="311" mass="34986">MRYPLRMCRKRAAVMQLLDNALKIEAEHGTDAAFPQGFAAFVRSHGLPRATAYRHRERVKLEGRWQPRSRAPRNRPNATPERVRARVIALREELGPDNGADMIRAALLVEAAEQDWASQGLVVPARSTINAILDRAGLLTKTPRKRPRSSYRRFVYARPRDCYQIDGTTITGLPVGRVCVIEVLDDCTRTLVATRACWAETTKDAIAAVNAAIASYGAPAIVLSDNGTAFSTTARRGGTQRSRFAQNLDRHGVRLIHSSPYHPQTCGKVERHHQTFNKWLAASGHQPQTLTHMQALCDQYQDWYNTQRWHS</sequence>
<dbReference type="InterPro" id="IPR009057">
    <property type="entry name" value="Homeodomain-like_sf"/>
</dbReference>
<dbReference type="Gene3D" id="3.30.420.10">
    <property type="entry name" value="Ribonuclease H-like superfamily/Ribonuclease H"/>
    <property type="match status" value="1"/>
</dbReference>
<feature type="non-terminal residue" evidence="2">
    <location>
        <position position="311"/>
    </location>
</feature>
<evidence type="ECO:0000313" key="2">
    <source>
        <dbReference type="EMBL" id="MTB70389.1"/>
    </source>
</evidence>
<dbReference type="InterPro" id="IPR012337">
    <property type="entry name" value="RNaseH-like_sf"/>
</dbReference>
<dbReference type="AlphaFoldDB" id="A0A6I3INT1"/>
<dbReference type="SUPFAM" id="SSF46689">
    <property type="entry name" value="Homeodomain-like"/>
    <property type="match status" value="1"/>
</dbReference>
<dbReference type="Proteomes" id="UP000431092">
    <property type="component" value="Unassembled WGS sequence"/>
</dbReference>
<dbReference type="GO" id="GO:0015074">
    <property type="term" value="P:DNA integration"/>
    <property type="evidence" value="ECO:0007669"/>
    <property type="project" value="InterPro"/>
</dbReference>
<dbReference type="PANTHER" id="PTHR35004">
    <property type="entry name" value="TRANSPOSASE RV3428C-RELATED"/>
    <property type="match status" value="1"/>
</dbReference>
<keyword evidence="3" id="KW-1185">Reference proteome</keyword>
<dbReference type="GO" id="GO:0003676">
    <property type="term" value="F:nucleic acid binding"/>
    <property type="evidence" value="ECO:0007669"/>
    <property type="project" value="InterPro"/>
</dbReference>
<dbReference type="PANTHER" id="PTHR35004:SF7">
    <property type="entry name" value="INTEGRASE PROTEIN"/>
    <property type="match status" value="1"/>
</dbReference>
<feature type="domain" description="Integrase catalytic" evidence="1">
    <location>
        <begin position="155"/>
        <end position="311"/>
    </location>
</feature>
<protein>
    <submittedName>
        <fullName evidence="2">DDE-type integrase/transposase/recombinase</fullName>
    </submittedName>
</protein>
<gene>
    <name evidence="2" type="ORF">GGG17_00005</name>
</gene>
<name>A0A6I3INT1_9MICO</name>
<accession>A0A6I3INT1</accession>
<comment type="caution">
    <text evidence="2">The sequence shown here is derived from an EMBL/GenBank/DDBJ whole genome shotgun (WGS) entry which is preliminary data.</text>
</comment>
<dbReference type="SUPFAM" id="SSF53098">
    <property type="entry name" value="Ribonuclease H-like"/>
    <property type="match status" value="1"/>
</dbReference>
<reference evidence="2 3" key="1">
    <citation type="submission" date="2019-11" db="EMBL/GenBank/DDBJ databases">
        <title>Whole genome sequencing identifies a novel species of the genus Arsenicicoccus isolated from human blood.</title>
        <authorList>
            <person name="Jeong J.H."/>
            <person name="Kweon O.J."/>
            <person name="Kim H.R."/>
            <person name="Kim T.-H."/>
            <person name="Ha S.-M."/>
            <person name="Lee M.-K."/>
        </authorList>
    </citation>
    <scope>NUCLEOTIDE SEQUENCE [LARGE SCALE GENOMIC DNA]</scope>
    <source>
        <strain evidence="2 3">MKL-02</strain>
    </source>
</reference>
<dbReference type="InterPro" id="IPR001584">
    <property type="entry name" value="Integrase_cat-core"/>
</dbReference>
<dbReference type="InterPro" id="IPR036397">
    <property type="entry name" value="RNaseH_sf"/>
</dbReference>
<organism evidence="2 3">
    <name type="scientific">Arsenicicoccus cauae</name>
    <dbReference type="NCBI Taxonomy" id="2663847"/>
    <lineage>
        <taxon>Bacteria</taxon>
        <taxon>Bacillati</taxon>
        <taxon>Actinomycetota</taxon>
        <taxon>Actinomycetes</taxon>
        <taxon>Micrococcales</taxon>
        <taxon>Intrasporangiaceae</taxon>
        <taxon>Arsenicicoccus</taxon>
    </lineage>
</organism>
<dbReference type="Pfam" id="PF00665">
    <property type="entry name" value="rve"/>
    <property type="match status" value="1"/>
</dbReference>
<dbReference type="PROSITE" id="PS50994">
    <property type="entry name" value="INTEGRASE"/>
    <property type="match status" value="1"/>
</dbReference>
<evidence type="ECO:0000259" key="1">
    <source>
        <dbReference type="PROSITE" id="PS50994"/>
    </source>
</evidence>
<proteinExistence type="predicted"/>
<dbReference type="RefSeq" id="WP_154591788.1">
    <property type="nucleotide sequence ID" value="NZ_WLVL01000001.1"/>
</dbReference>
<dbReference type="EMBL" id="WLVL01000001">
    <property type="protein sequence ID" value="MTB70389.1"/>
    <property type="molecule type" value="Genomic_DNA"/>
</dbReference>